<dbReference type="InterPro" id="IPR003593">
    <property type="entry name" value="AAA+_ATPase"/>
</dbReference>
<dbReference type="FunFam" id="3.40.50.300:FF:000053">
    <property type="entry name" value="Signal recognition particle receptor FtsY"/>
    <property type="match status" value="1"/>
</dbReference>
<dbReference type="InterPro" id="IPR036225">
    <property type="entry name" value="SRP/SRP_N"/>
</dbReference>
<evidence type="ECO:0000259" key="11">
    <source>
        <dbReference type="SMART" id="SM00962"/>
    </source>
</evidence>
<accession>A0A4R0XPD9</accession>
<dbReference type="Proteomes" id="UP000294192">
    <property type="component" value="Unassembled WGS sequence"/>
</dbReference>
<keyword evidence="7 9" id="KW-0675">Receptor</keyword>
<comment type="similarity">
    <text evidence="9">Belongs to the GTP-binding SRP family. FtsY subfamily.</text>
</comment>
<dbReference type="InterPro" id="IPR000897">
    <property type="entry name" value="SRP54_GTPase_dom"/>
</dbReference>
<dbReference type="SUPFAM" id="SSF47364">
    <property type="entry name" value="Domain of the SRP/SRP receptor G-proteins"/>
    <property type="match status" value="1"/>
</dbReference>
<dbReference type="SUPFAM" id="SSF52540">
    <property type="entry name" value="P-loop containing nucleoside triphosphate hydrolases"/>
    <property type="match status" value="1"/>
</dbReference>
<keyword evidence="3 9" id="KW-0547">Nucleotide-binding</keyword>
<evidence type="ECO:0000259" key="12">
    <source>
        <dbReference type="SMART" id="SM00963"/>
    </source>
</evidence>
<organism evidence="13 14">
    <name type="scientific">Mycoplasma marinum</name>
    <dbReference type="NCBI Taxonomy" id="1937190"/>
    <lineage>
        <taxon>Bacteria</taxon>
        <taxon>Bacillati</taxon>
        <taxon>Mycoplasmatota</taxon>
        <taxon>Mollicutes</taxon>
        <taxon>Mycoplasmataceae</taxon>
        <taxon>Mycoplasma</taxon>
    </lineage>
</organism>
<dbReference type="FunFam" id="1.20.120.140:FF:000002">
    <property type="entry name" value="Signal recognition particle receptor FtsY"/>
    <property type="match status" value="1"/>
</dbReference>
<comment type="catalytic activity">
    <reaction evidence="8 9">
        <text>GTP + H2O = GDP + phosphate + H(+)</text>
        <dbReference type="Rhea" id="RHEA:19669"/>
        <dbReference type="ChEBI" id="CHEBI:15377"/>
        <dbReference type="ChEBI" id="CHEBI:15378"/>
        <dbReference type="ChEBI" id="CHEBI:37565"/>
        <dbReference type="ChEBI" id="CHEBI:43474"/>
        <dbReference type="ChEBI" id="CHEBI:58189"/>
        <dbReference type="EC" id="3.6.5.4"/>
    </reaction>
</comment>
<dbReference type="InterPro" id="IPR042101">
    <property type="entry name" value="SRP54_N_sf"/>
</dbReference>
<dbReference type="InterPro" id="IPR004390">
    <property type="entry name" value="SR_rcpt_FtsY"/>
</dbReference>
<dbReference type="PANTHER" id="PTHR43134">
    <property type="entry name" value="SIGNAL RECOGNITION PARTICLE RECEPTOR SUBUNIT ALPHA"/>
    <property type="match status" value="1"/>
</dbReference>
<dbReference type="Pfam" id="PF02881">
    <property type="entry name" value="SRP54_N"/>
    <property type="match status" value="1"/>
</dbReference>
<evidence type="ECO:0000256" key="9">
    <source>
        <dbReference type="HAMAP-Rule" id="MF_00920"/>
    </source>
</evidence>
<dbReference type="EMBL" id="PSZO01000022">
    <property type="protein sequence ID" value="TCG10765.1"/>
    <property type="molecule type" value="Genomic_DNA"/>
</dbReference>
<comment type="caution">
    <text evidence="13">The sequence shown here is derived from an EMBL/GenBank/DDBJ whole genome shotgun (WGS) entry which is preliminary data.</text>
</comment>
<feature type="binding site" evidence="9">
    <location>
        <begin position="353"/>
        <end position="356"/>
    </location>
    <ligand>
        <name>GTP</name>
        <dbReference type="ChEBI" id="CHEBI:37565"/>
    </ligand>
</feature>
<dbReference type="InterPro" id="IPR013822">
    <property type="entry name" value="Signal_recog_particl_SRP54_hlx"/>
</dbReference>
<feature type="domain" description="AAA+ ATPase" evidence="10">
    <location>
        <begin position="198"/>
        <end position="356"/>
    </location>
</feature>
<keyword evidence="5 9" id="KW-0342">GTP-binding</keyword>
<dbReference type="GO" id="GO:0005047">
    <property type="term" value="F:signal recognition particle binding"/>
    <property type="evidence" value="ECO:0007669"/>
    <property type="project" value="TreeGrafter"/>
</dbReference>
<evidence type="ECO:0000256" key="7">
    <source>
        <dbReference type="ARBA" id="ARBA00023170"/>
    </source>
</evidence>
<dbReference type="GO" id="GO:0003924">
    <property type="term" value="F:GTPase activity"/>
    <property type="evidence" value="ECO:0007669"/>
    <property type="project" value="UniProtKB-UniRule"/>
</dbReference>
<dbReference type="SMART" id="SM00382">
    <property type="entry name" value="AAA"/>
    <property type="match status" value="1"/>
</dbReference>
<comment type="subcellular location">
    <subcellularLocation>
        <location evidence="9">Cell membrane</location>
        <topology evidence="9">Peripheral membrane protein</topology>
        <orientation evidence="9">Cytoplasmic side</orientation>
    </subcellularLocation>
    <subcellularLocation>
        <location evidence="9">Cytoplasm</location>
    </subcellularLocation>
</comment>
<dbReference type="Gene3D" id="3.40.50.300">
    <property type="entry name" value="P-loop containing nucleotide triphosphate hydrolases"/>
    <property type="match status" value="1"/>
</dbReference>
<keyword evidence="4 9" id="KW-0378">Hydrolase</keyword>
<feature type="binding site" evidence="9">
    <location>
        <begin position="206"/>
        <end position="213"/>
    </location>
    <ligand>
        <name>GTP</name>
        <dbReference type="ChEBI" id="CHEBI:37565"/>
    </ligand>
</feature>
<protein>
    <recommendedName>
        <fullName evidence="9">Signal recognition particle receptor FtsY</fullName>
        <shortName evidence="9">SRP receptor</shortName>
        <ecNumber evidence="9">3.6.5.4</ecNumber>
    </recommendedName>
</protein>
<sequence>MGFFNKLKKRLFTLDPHKDDKEKKKRKEVGETTQVNLDLMDIEQKSFESEFKGAKKLKQFSLNDTVEVKTEEVIKKEKKIIKKIEKEKLKKRKKEKKLDKYVAGLEKTGSSFSQRLKELQSRHNKIDEDYLEDLEEALIMSDISVELVMDIVDEIRKEVKIENVTDIKLINEIIAEKMFVIYTNKSNIDTSLDIQEDRINVILMVGVNGAGKTTSIAKLAHMLKNEGKKVLIAAGDTFRAGAVEQLGVWANRIGCEIIKPIKEGADPASVVYDAVSKAKKDEYDVLIIDTAGRLQNKVNLMNELAKMNKIIQKEIPDAPHESLLVIDATTGQNGISQATSFKEVTPLSGIILTKMDGTSKGGIVLSIKDKLELAVKYMGLGESLDDLQEFDLDAFIYGMTKGLMEDE</sequence>
<dbReference type="EC" id="3.6.5.4" evidence="9"/>
<evidence type="ECO:0000256" key="3">
    <source>
        <dbReference type="ARBA" id="ARBA00022741"/>
    </source>
</evidence>
<dbReference type="RefSeq" id="WP_131599475.1">
    <property type="nucleotide sequence ID" value="NZ_CBDBYK010000002.1"/>
</dbReference>
<evidence type="ECO:0000256" key="2">
    <source>
        <dbReference type="ARBA" id="ARBA00022490"/>
    </source>
</evidence>
<keyword evidence="1 9" id="KW-1003">Cell membrane</keyword>
<keyword evidence="2 9" id="KW-0963">Cytoplasm</keyword>
<dbReference type="HAMAP" id="MF_00920">
    <property type="entry name" value="FtsY"/>
    <property type="match status" value="1"/>
</dbReference>
<dbReference type="SMART" id="SM00962">
    <property type="entry name" value="SRP54"/>
    <property type="match status" value="1"/>
</dbReference>
<dbReference type="OrthoDB" id="9804720at2"/>
<dbReference type="PANTHER" id="PTHR43134:SF1">
    <property type="entry name" value="SIGNAL RECOGNITION PARTICLE RECEPTOR SUBUNIT ALPHA"/>
    <property type="match status" value="1"/>
</dbReference>
<feature type="binding site" evidence="9">
    <location>
        <begin position="289"/>
        <end position="293"/>
    </location>
    <ligand>
        <name>GTP</name>
        <dbReference type="ChEBI" id="CHEBI:37565"/>
    </ligand>
</feature>
<dbReference type="GO" id="GO:0005525">
    <property type="term" value="F:GTP binding"/>
    <property type="evidence" value="ECO:0007669"/>
    <property type="project" value="UniProtKB-UniRule"/>
</dbReference>
<gene>
    <name evidence="9" type="primary">ftsY</name>
    <name evidence="13" type="ORF">C4B24_03995</name>
</gene>
<feature type="domain" description="Signal recognition particle SRP54 helical bundle" evidence="12">
    <location>
        <begin position="101"/>
        <end position="182"/>
    </location>
</feature>
<comment type="subunit">
    <text evidence="9">Part of the signal recognition particle protein translocation system, which is composed of SRP and FtsY.</text>
</comment>
<dbReference type="InterPro" id="IPR027417">
    <property type="entry name" value="P-loop_NTPase"/>
</dbReference>
<comment type="function">
    <text evidence="9">Involved in targeting and insertion of nascent membrane proteins into the cytoplasmic membrane. Acts as a receptor for the complex formed by the signal recognition particle (SRP) and the ribosome-nascent chain (RNC).</text>
</comment>
<dbReference type="AlphaFoldDB" id="A0A4R0XPD9"/>
<name>A0A4R0XPD9_9MOLU</name>
<dbReference type="Pfam" id="PF00448">
    <property type="entry name" value="SRP54"/>
    <property type="match status" value="1"/>
</dbReference>
<keyword evidence="6 9" id="KW-0472">Membrane</keyword>
<dbReference type="NCBIfam" id="TIGR00064">
    <property type="entry name" value="ftsY"/>
    <property type="match status" value="1"/>
</dbReference>
<evidence type="ECO:0000313" key="14">
    <source>
        <dbReference type="Proteomes" id="UP000294192"/>
    </source>
</evidence>
<evidence type="ECO:0000256" key="8">
    <source>
        <dbReference type="ARBA" id="ARBA00048027"/>
    </source>
</evidence>
<dbReference type="GO" id="GO:0006614">
    <property type="term" value="P:SRP-dependent cotranslational protein targeting to membrane"/>
    <property type="evidence" value="ECO:0007669"/>
    <property type="project" value="InterPro"/>
</dbReference>
<keyword evidence="14" id="KW-1185">Reference proteome</keyword>
<evidence type="ECO:0000259" key="10">
    <source>
        <dbReference type="SMART" id="SM00382"/>
    </source>
</evidence>
<evidence type="ECO:0000256" key="6">
    <source>
        <dbReference type="ARBA" id="ARBA00023136"/>
    </source>
</evidence>
<dbReference type="CDD" id="cd17874">
    <property type="entry name" value="FtsY"/>
    <property type="match status" value="1"/>
</dbReference>
<dbReference type="GO" id="GO:0005886">
    <property type="term" value="C:plasma membrane"/>
    <property type="evidence" value="ECO:0007669"/>
    <property type="project" value="UniProtKB-SubCell"/>
</dbReference>
<dbReference type="GO" id="GO:0005737">
    <property type="term" value="C:cytoplasm"/>
    <property type="evidence" value="ECO:0007669"/>
    <property type="project" value="UniProtKB-SubCell"/>
</dbReference>
<proteinExistence type="inferred from homology"/>
<evidence type="ECO:0000256" key="4">
    <source>
        <dbReference type="ARBA" id="ARBA00022801"/>
    </source>
</evidence>
<dbReference type="SMART" id="SM00963">
    <property type="entry name" value="SRP54_N"/>
    <property type="match status" value="1"/>
</dbReference>
<evidence type="ECO:0000256" key="1">
    <source>
        <dbReference type="ARBA" id="ARBA00022475"/>
    </source>
</evidence>
<evidence type="ECO:0000313" key="13">
    <source>
        <dbReference type="EMBL" id="TCG10765.1"/>
    </source>
</evidence>
<evidence type="ECO:0000256" key="5">
    <source>
        <dbReference type="ARBA" id="ARBA00023134"/>
    </source>
</evidence>
<reference evidence="13 14" key="1">
    <citation type="submission" date="2018-02" db="EMBL/GenBank/DDBJ databases">
        <title>Mycoplasma marinum and Mycoplasma todarodis sp. nov., moderately halophilic and psychrotolerant mycoplasmas isolated from cephalopods.</title>
        <authorList>
            <person name="Viver T."/>
        </authorList>
    </citation>
    <scope>NUCLEOTIDE SEQUENCE [LARGE SCALE GENOMIC DNA]</scope>
    <source>
        <strain evidence="13 14">PE</strain>
    </source>
</reference>
<dbReference type="Gene3D" id="1.20.120.140">
    <property type="entry name" value="Signal recognition particle SRP54, nucleotide-binding domain"/>
    <property type="match status" value="1"/>
</dbReference>
<feature type="domain" description="SRP54-type proteins GTP-binding" evidence="11">
    <location>
        <begin position="199"/>
        <end position="401"/>
    </location>
</feature>